<dbReference type="InterPro" id="IPR029151">
    <property type="entry name" value="Sensor-like_sf"/>
</dbReference>
<feature type="transmembrane region" description="Helical" evidence="14">
    <location>
        <begin position="292"/>
        <end position="313"/>
    </location>
</feature>
<evidence type="ECO:0000256" key="9">
    <source>
        <dbReference type="ARBA" id="ARBA00022777"/>
    </source>
</evidence>
<comment type="catalytic activity">
    <reaction evidence="1">
        <text>ATP + protein L-histidine = ADP + protein N-phospho-L-histidine.</text>
        <dbReference type="EC" id="2.7.13.3"/>
    </reaction>
</comment>
<keyword evidence="11 14" id="KW-1133">Transmembrane helix</keyword>
<evidence type="ECO:0000259" key="15">
    <source>
        <dbReference type="PROSITE" id="PS50109"/>
    </source>
</evidence>
<evidence type="ECO:0000256" key="8">
    <source>
        <dbReference type="ARBA" id="ARBA00022741"/>
    </source>
</evidence>
<dbReference type="InterPro" id="IPR036097">
    <property type="entry name" value="HisK_dim/P_sf"/>
</dbReference>
<keyword evidence="9" id="KW-0418">Kinase</keyword>
<dbReference type="PROSITE" id="PS50109">
    <property type="entry name" value="HIS_KIN"/>
    <property type="match status" value="1"/>
</dbReference>
<evidence type="ECO:0000256" key="2">
    <source>
        <dbReference type="ARBA" id="ARBA00004651"/>
    </source>
</evidence>
<keyword evidence="5" id="KW-0597">Phosphoprotein</keyword>
<name>A0A4Q1AEI1_9BACT</name>
<dbReference type="EMBL" id="PDKK01000019">
    <property type="protein sequence ID" value="RXK01846.1"/>
    <property type="molecule type" value="Genomic_DNA"/>
</dbReference>
<evidence type="ECO:0000256" key="3">
    <source>
        <dbReference type="ARBA" id="ARBA00012438"/>
    </source>
</evidence>
<evidence type="ECO:0000256" key="11">
    <source>
        <dbReference type="ARBA" id="ARBA00022989"/>
    </source>
</evidence>
<dbReference type="Gene3D" id="3.30.565.10">
    <property type="entry name" value="Histidine kinase-like ATPase, C-terminal domain"/>
    <property type="match status" value="1"/>
</dbReference>
<comment type="subcellular location">
    <subcellularLocation>
        <location evidence="2">Cell membrane</location>
        <topology evidence="2">Multi-pass membrane protein</topology>
    </subcellularLocation>
</comment>
<protein>
    <recommendedName>
        <fullName evidence="3">histidine kinase</fullName>
        <ecNumber evidence="3">2.7.13.3</ecNumber>
    </recommendedName>
</protein>
<dbReference type="GO" id="GO:0000155">
    <property type="term" value="F:phosphorelay sensor kinase activity"/>
    <property type="evidence" value="ECO:0007669"/>
    <property type="project" value="InterPro"/>
</dbReference>
<sequence>MFKNRFLINFIVFSIISLVIYVSSAFYIQSEEKKQLNQKYTNISISMKNDIANLISEKKNATLAMAISISRNKNIINSLLSNNNSNLKFEEFSKELKENTKFKNVWFQIINKNGNSFYRSWTNKTDDSLVFRDNVNIVLKEKKNLATISIGKFDMTFKSMIPIIHNNEAIGVFEIITHFNSISKTLEKTKIDSIVLADEKYKDKIIYPFTKMFLEDYYIANLNAKPSLIDFIKKEGVKRILNEEKFLIIEDKLITTFKINEYKNQIGYVILVKNLNEIDLLDVKNFKRNSRLFVLLIIFFIGLLYTIISYYIYLNSIKKLNIELQNNFDEIKKQEEKNQIILDSQKNIIVITDGRIIKNSNKQLLDFFNFNSLDSFQNRYKCICETFIDMYDDTYIVDKDYGGKNWAEHILANPDIKFKAAILKDSKLYHFTLNVNSTIFDNETIPYIIVTLTDITHEIEQQEKLMRLNDSLEDLVELKTKELLELNESLEKRVEEETQKNKEKDRMLFQQSKMAAMGEMLSNIAHQWRQPLTSISTAISSLKLQKDLDLLDDKHFDSTCEMILKNSEYLSQTIEDFKNFFKKEKSKTNFSLLKSILENFSLLKDKFKHSQIELIVNIDKDIKIFGFKNEFQQAILNILNNSSDAFDSQDSNKRRVVLIEYIDNILYIKDSAGGIPEDIICRIFEPYFTTKHQSQGTGIGLYMTREILTKHMNYILEVNNCSFSLENEKFYGACFKINFI</sequence>
<evidence type="ECO:0000256" key="1">
    <source>
        <dbReference type="ARBA" id="ARBA00000085"/>
    </source>
</evidence>
<dbReference type="OrthoDB" id="9772835at2"/>
<reference evidence="16 17" key="1">
    <citation type="submission" date="2017-10" db="EMBL/GenBank/DDBJ databases">
        <title>Genomics of the genus Arcobacter.</title>
        <authorList>
            <person name="Perez-Cataluna A."/>
            <person name="Figueras M.J."/>
        </authorList>
    </citation>
    <scope>NUCLEOTIDE SEQUENCE [LARGE SCALE GENOMIC DNA]</scope>
    <source>
        <strain evidence="16 17">CECT 8441</strain>
    </source>
</reference>
<keyword evidence="13" id="KW-0175">Coiled coil</keyword>
<dbReference type="SMART" id="SM00388">
    <property type="entry name" value="HisKA"/>
    <property type="match status" value="1"/>
</dbReference>
<dbReference type="Pfam" id="PF00512">
    <property type="entry name" value="HisKA"/>
    <property type="match status" value="1"/>
</dbReference>
<dbReference type="InterPro" id="IPR005467">
    <property type="entry name" value="His_kinase_dom"/>
</dbReference>
<evidence type="ECO:0000256" key="4">
    <source>
        <dbReference type="ARBA" id="ARBA00022475"/>
    </source>
</evidence>
<evidence type="ECO:0000256" key="6">
    <source>
        <dbReference type="ARBA" id="ARBA00022679"/>
    </source>
</evidence>
<accession>A0A4Q1AEI1</accession>
<dbReference type="InterPro" id="IPR036890">
    <property type="entry name" value="HATPase_C_sf"/>
</dbReference>
<dbReference type="PANTHER" id="PTHR43065:SF46">
    <property type="entry name" value="C4-DICARBOXYLATE TRANSPORT SENSOR PROTEIN DCTB"/>
    <property type="match status" value="1"/>
</dbReference>
<gene>
    <name evidence="16" type="ORF">CRV07_14570</name>
</gene>
<dbReference type="SMART" id="SM00387">
    <property type="entry name" value="HATPase_c"/>
    <property type="match status" value="1"/>
</dbReference>
<dbReference type="InterPro" id="IPR003594">
    <property type="entry name" value="HATPase_dom"/>
</dbReference>
<dbReference type="PANTHER" id="PTHR43065">
    <property type="entry name" value="SENSOR HISTIDINE KINASE"/>
    <property type="match status" value="1"/>
</dbReference>
<keyword evidence="8" id="KW-0547">Nucleotide-binding</keyword>
<evidence type="ECO:0000256" key="14">
    <source>
        <dbReference type="SAM" id="Phobius"/>
    </source>
</evidence>
<evidence type="ECO:0000256" key="13">
    <source>
        <dbReference type="SAM" id="Coils"/>
    </source>
</evidence>
<dbReference type="GO" id="GO:0005886">
    <property type="term" value="C:plasma membrane"/>
    <property type="evidence" value="ECO:0007669"/>
    <property type="project" value="UniProtKB-SubCell"/>
</dbReference>
<feature type="transmembrane region" description="Helical" evidence="14">
    <location>
        <begin position="6"/>
        <end position="28"/>
    </location>
</feature>
<dbReference type="GO" id="GO:0005524">
    <property type="term" value="F:ATP binding"/>
    <property type="evidence" value="ECO:0007669"/>
    <property type="project" value="UniProtKB-KW"/>
</dbReference>
<keyword evidence="10" id="KW-0067">ATP-binding</keyword>
<dbReference type="Pfam" id="PF14827">
    <property type="entry name" value="dCache_3"/>
    <property type="match status" value="1"/>
</dbReference>
<evidence type="ECO:0000256" key="12">
    <source>
        <dbReference type="ARBA" id="ARBA00023012"/>
    </source>
</evidence>
<dbReference type="SUPFAM" id="SSF55874">
    <property type="entry name" value="ATPase domain of HSP90 chaperone/DNA topoisomerase II/histidine kinase"/>
    <property type="match status" value="1"/>
</dbReference>
<keyword evidence="12" id="KW-0902">Two-component regulatory system</keyword>
<evidence type="ECO:0000313" key="16">
    <source>
        <dbReference type="EMBL" id="RXK01846.1"/>
    </source>
</evidence>
<dbReference type="SUPFAM" id="SSF47384">
    <property type="entry name" value="Homodimeric domain of signal transducing histidine kinase"/>
    <property type="match status" value="1"/>
</dbReference>
<dbReference type="InterPro" id="IPR004358">
    <property type="entry name" value="Sig_transdc_His_kin-like_C"/>
</dbReference>
<dbReference type="Pfam" id="PF02518">
    <property type="entry name" value="HATPase_c"/>
    <property type="match status" value="1"/>
</dbReference>
<keyword evidence="7 14" id="KW-0812">Transmembrane</keyword>
<keyword evidence="14" id="KW-0472">Membrane</keyword>
<organism evidence="16 17">
    <name type="scientific">Halarcobacter ebronensis</name>
    <dbReference type="NCBI Taxonomy" id="1462615"/>
    <lineage>
        <taxon>Bacteria</taxon>
        <taxon>Pseudomonadati</taxon>
        <taxon>Campylobacterota</taxon>
        <taxon>Epsilonproteobacteria</taxon>
        <taxon>Campylobacterales</taxon>
        <taxon>Arcobacteraceae</taxon>
        <taxon>Halarcobacter</taxon>
    </lineage>
</organism>
<dbReference type="InterPro" id="IPR029150">
    <property type="entry name" value="dCache_3"/>
</dbReference>
<dbReference type="InterPro" id="IPR003661">
    <property type="entry name" value="HisK_dim/P_dom"/>
</dbReference>
<dbReference type="PRINTS" id="PR00344">
    <property type="entry name" value="BCTRLSENSOR"/>
</dbReference>
<dbReference type="Gene3D" id="1.10.287.130">
    <property type="match status" value="1"/>
</dbReference>
<dbReference type="AlphaFoldDB" id="A0A4Q1AEI1"/>
<feature type="domain" description="Histidine kinase" evidence="15">
    <location>
        <begin position="523"/>
        <end position="740"/>
    </location>
</feature>
<evidence type="ECO:0000256" key="10">
    <source>
        <dbReference type="ARBA" id="ARBA00022840"/>
    </source>
</evidence>
<dbReference type="SUPFAM" id="SSF103190">
    <property type="entry name" value="Sensory domain-like"/>
    <property type="match status" value="1"/>
</dbReference>
<evidence type="ECO:0000313" key="17">
    <source>
        <dbReference type="Proteomes" id="UP000289758"/>
    </source>
</evidence>
<feature type="coiled-coil region" evidence="13">
    <location>
        <begin position="469"/>
        <end position="507"/>
    </location>
</feature>
<proteinExistence type="predicted"/>
<evidence type="ECO:0000256" key="5">
    <source>
        <dbReference type="ARBA" id="ARBA00022553"/>
    </source>
</evidence>
<evidence type="ECO:0000256" key="7">
    <source>
        <dbReference type="ARBA" id="ARBA00022692"/>
    </source>
</evidence>
<dbReference type="EC" id="2.7.13.3" evidence="3"/>
<comment type="caution">
    <text evidence="16">The sequence shown here is derived from an EMBL/GenBank/DDBJ whole genome shotgun (WGS) entry which is preliminary data.</text>
</comment>
<dbReference type="CDD" id="cd00082">
    <property type="entry name" value="HisKA"/>
    <property type="match status" value="1"/>
</dbReference>
<dbReference type="Proteomes" id="UP000289758">
    <property type="component" value="Unassembled WGS sequence"/>
</dbReference>
<keyword evidence="17" id="KW-1185">Reference proteome</keyword>
<keyword evidence="6" id="KW-0808">Transferase</keyword>
<keyword evidence="4" id="KW-1003">Cell membrane</keyword>